<reference evidence="4 5" key="1">
    <citation type="submission" date="2018-11" db="EMBL/GenBank/DDBJ databases">
        <title>Chryseotalea sanarue gen. nov., sp., nov., a member of the family Cytophagaceae, isolated from a brackish lake in Hamamatsu Japan.</title>
        <authorList>
            <person name="Maejima Y."/>
            <person name="Iino T."/>
            <person name="Muraguchi Y."/>
            <person name="Fukuda K."/>
            <person name="Ohkuma M."/>
            <person name="Moriuchi R."/>
            <person name="Dohra H."/>
            <person name="Kimbara K."/>
            <person name="Shintani M."/>
        </authorList>
    </citation>
    <scope>NUCLEOTIDE SEQUENCE [LARGE SCALE GENOMIC DNA]</scope>
    <source>
        <strain evidence="4 5">Ys</strain>
    </source>
</reference>
<evidence type="ECO:0000256" key="2">
    <source>
        <dbReference type="SAM" id="SignalP"/>
    </source>
</evidence>
<comment type="caution">
    <text evidence="4">The sequence shown here is derived from an EMBL/GenBank/DDBJ whole genome shotgun (WGS) entry which is preliminary data.</text>
</comment>
<proteinExistence type="predicted"/>
<dbReference type="EMBL" id="BHXQ01000004">
    <property type="protein sequence ID" value="GCC51951.1"/>
    <property type="molecule type" value="Genomic_DNA"/>
</dbReference>
<dbReference type="OrthoDB" id="787698at2"/>
<organism evidence="4 5">
    <name type="scientific">Chryseotalea sanaruensis</name>
    <dbReference type="NCBI Taxonomy" id="2482724"/>
    <lineage>
        <taxon>Bacteria</taxon>
        <taxon>Pseudomonadati</taxon>
        <taxon>Bacteroidota</taxon>
        <taxon>Cytophagia</taxon>
        <taxon>Cytophagales</taxon>
        <taxon>Chryseotaleaceae</taxon>
        <taxon>Chryseotalea</taxon>
    </lineage>
</organism>
<evidence type="ECO:0000259" key="3">
    <source>
        <dbReference type="Pfam" id="PF13349"/>
    </source>
</evidence>
<sequence>MKKYITLLAAGIFLLIFNATAQNDGEFTVPLSDPAKRIKLVVDINYGGIILVGTPRKDVLVKYASEESKKNNSQSNSTKDGMKRISGGTMDLEVSENQNSVRIESSSWSNKMNLYVEVPFGADVTLSSHNSGDLSASAIQGQVELETYNGKITADKISGSVVASTYNGEVKISFDKITEGTPMSFSTYNGDIDITVPTTFKGSLKMRTERGEVYSDFDVSLVKSGPIQKKDTKSGVYKVVIDEWVKGDINGGGPEFMMKTYNGDILIRKK</sequence>
<dbReference type="Pfam" id="PF13349">
    <property type="entry name" value="DUF4097"/>
    <property type="match status" value="1"/>
</dbReference>
<keyword evidence="2" id="KW-0732">Signal</keyword>
<dbReference type="RefSeq" id="WP_127122609.1">
    <property type="nucleotide sequence ID" value="NZ_BHXQ01000004.1"/>
</dbReference>
<feature type="signal peptide" evidence="2">
    <location>
        <begin position="1"/>
        <end position="21"/>
    </location>
</feature>
<accession>A0A401UAQ0</accession>
<feature type="domain" description="DUF4097" evidence="3">
    <location>
        <begin position="130"/>
        <end position="242"/>
    </location>
</feature>
<protein>
    <recommendedName>
        <fullName evidence="3">DUF4097 domain-containing protein</fullName>
    </recommendedName>
</protein>
<feature type="chain" id="PRO_5019230854" description="DUF4097 domain-containing protein" evidence="2">
    <location>
        <begin position="22"/>
        <end position="270"/>
    </location>
</feature>
<gene>
    <name evidence="4" type="ORF">SanaruYs_21820</name>
</gene>
<evidence type="ECO:0000256" key="1">
    <source>
        <dbReference type="SAM" id="MobiDB-lite"/>
    </source>
</evidence>
<feature type="region of interest" description="Disordered" evidence="1">
    <location>
        <begin position="65"/>
        <end position="91"/>
    </location>
</feature>
<dbReference type="Proteomes" id="UP000288227">
    <property type="component" value="Unassembled WGS sequence"/>
</dbReference>
<evidence type="ECO:0000313" key="4">
    <source>
        <dbReference type="EMBL" id="GCC51951.1"/>
    </source>
</evidence>
<keyword evidence="5" id="KW-1185">Reference proteome</keyword>
<name>A0A401UAQ0_9BACT</name>
<dbReference type="AlphaFoldDB" id="A0A401UAQ0"/>
<evidence type="ECO:0000313" key="5">
    <source>
        <dbReference type="Proteomes" id="UP000288227"/>
    </source>
</evidence>
<dbReference type="InterPro" id="IPR025164">
    <property type="entry name" value="Toastrack_DUF4097"/>
</dbReference>